<keyword evidence="4" id="KW-1185">Reference proteome</keyword>
<accession>A0ABY9IJ49</accession>
<feature type="compositionally biased region" description="Low complexity" evidence="1">
    <location>
        <begin position="295"/>
        <end position="307"/>
    </location>
</feature>
<evidence type="ECO:0000256" key="2">
    <source>
        <dbReference type="SAM" id="Phobius"/>
    </source>
</evidence>
<protein>
    <submittedName>
        <fullName evidence="3">M48 family metallopeptidase</fullName>
    </submittedName>
</protein>
<dbReference type="RefSeq" id="WP_306105859.1">
    <property type="nucleotide sequence ID" value="NZ_CP120988.1"/>
</dbReference>
<sequence>MAGAVHLVTAGLFLTGLRLTVLGFRTFFQPWIGVLLLGMAFPMRPRPGRLDPDAPTVREADAPALFALLHRTADLAGVRRVDAVQLTADFSVSVLHYGLRRGRCLVLGLPLWASYPPQQRVAAVAQALGGGAPRNVRDGAFVGSALRSLTAGSRAVQEGEPSATPPRINPVALGAAAVADGTLRFDARSRKSEWLLWIPRTALAATARLLLWLTEPAARRALFEADDASARAASSQAALAALRDRRLARAVSVEMHRLAIEKHTIVRAHTSVAPQEDLWDMLDAHAARLRAQDMPQPSGPDAPSAGPGSVGSGSYALRMERLVRAPQCPAAITLDGSGLARIREELHVPRQTVAQQVLRDGVQL</sequence>
<name>A0ABY9IJ49_9ACTN</name>
<keyword evidence="2" id="KW-0812">Transmembrane</keyword>
<keyword evidence="2" id="KW-1133">Transmembrane helix</keyword>
<dbReference type="Proteomes" id="UP001235744">
    <property type="component" value="Chromosome"/>
</dbReference>
<evidence type="ECO:0000313" key="3">
    <source>
        <dbReference type="EMBL" id="WLQ54874.1"/>
    </source>
</evidence>
<reference evidence="3 4" key="1">
    <citation type="submission" date="2023-03" db="EMBL/GenBank/DDBJ databases">
        <title>Isolation and description of six Streptomyces strains from soil environments, able to metabolize different microbial glucans.</title>
        <authorList>
            <person name="Widen T."/>
            <person name="Larsbrink J."/>
        </authorList>
    </citation>
    <scope>NUCLEOTIDE SEQUENCE [LARGE SCALE GENOMIC DNA]</scope>
    <source>
        <strain evidence="3 4">Alt2</strain>
    </source>
</reference>
<evidence type="ECO:0000313" key="4">
    <source>
        <dbReference type="Proteomes" id="UP001235744"/>
    </source>
</evidence>
<feature type="region of interest" description="Disordered" evidence="1">
    <location>
        <begin position="292"/>
        <end position="311"/>
    </location>
</feature>
<dbReference type="CDD" id="cd07328">
    <property type="entry name" value="M48_Ste24p_like"/>
    <property type="match status" value="1"/>
</dbReference>
<evidence type="ECO:0000256" key="1">
    <source>
        <dbReference type="SAM" id="MobiDB-lite"/>
    </source>
</evidence>
<organism evidence="3 4">
    <name type="scientific">Streptomyces poriferorum</name>
    <dbReference type="NCBI Taxonomy" id="2798799"/>
    <lineage>
        <taxon>Bacteria</taxon>
        <taxon>Bacillati</taxon>
        <taxon>Actinomycetota</taxon>
        <taxon>Actinomycetes</taxon>
        <taxon>Kitasatosporales</taxon>
        <taxon>Streptomycetaceae</taxon>
        <taxon>Streptomyces</taxon>
    </lineage>
</organism>
<dbReference type="EMBL" id="CP120988">
    <property type="protein sequence ID" value="WLQ54874.1"/>
    <property type="molecule type" value="Genomic_DNA"/>
</dbReference>
<proteinExistence type="predicted"/>
<feature type="transmembrane region" description="Helical" evidence="2">
    <location>
        <begin position="22"/>
        <end position="41"/>
    </location>
</feature>
<gene>
    <name evidence="3" type="ORF">P8A19_05230</name>
</gene>
<keyword evidence="2" id="KW-0472">Membrane</keyword>